<keyword evidence="6" id="KW-0472">Membrane</keyword>
<evidence type="ECO:0000313" key="10">
    <source>
        <dbReference type="Proteomes" id="UP000322658"/>
    </source>
</evidence>
<reference evidence="9 10" key="1">
    <citation type="journal article" date="2019" name="Nat. Med.">
        <title>A library of human gut bacterial isolates paired with longitudinal multiomics data enables mechanistic microbiome research.</title>
        <authorList>
            <person name="Poyet M."/>
            <person name="Groussin M."/>
            <person name="Gibbons S.M."/>
            <person name="Avila-Pacheco J."/>
            <person name="Jiang X."/>
            <person name="Kearney S.M."/>
            <person name="Perrotta A.R."/>
            <person name="Berdy B."/>
            <person name="Zhao S."/>
            <person name="Lieberman T.D."/>
            <person name="Swanson P.K."/>
            <person name="Smith M."/>
            <person name="Roesemann S."/>
            <person name="Alexander J.E."/>
            <person name="Rich S.A."/>
            <person name="Livny J."/>
            <person name="Vlamakis H."/>
            <person name="Clish C."/>
            <person name="Bullock K."/>
            <person name="Deik A."/>
            <person name="Scott J."/>
            <person name="Pierce K.A."/>
            <person name="Xavier R.J."/>
            <person name="Alm E.J."/>
        </authorList>
    </citation>
    <scope>NUCLEOTIDE SEQUENCE [LARGE SCALE GENOMIC DNA]</scope>
    <source>
        <strain evidence="9 10">BIOML-A1</strain>
    </source>
</reference>
<gene>
    <name evidence="9" type="ORF">F2Y07_08445</name>
</gene>
<evidence type="ECO:0000256" key="4">
    <source>
        <dbReference type="ARBA" id="ARBA00022452"/>
    </source>
</evidence>
<evidence type="ECO:0000256" key="2">
    <source>
        <dbReference type="ARBA" id="ARBA00007613"/>
    </source>
</evidence>
<comment type="similarity">
    <text evidence="2">Belongs to the outer membrane factor (OMF) (TC 1.B.17) family.</text>
</comment>
<evidence type="ECO:0000313" key="9">
    <source>
        <dbReference type="EMBL" id="KAA2375426.1"/>
    </source>
</evidence>
<dbReference type="RefSeq" id="WP_015545788.1">
    <property type="nucleotide sequence ID" value="NZ_AP031448.1"/>
</dbReference>
<evidence type="ECO:0000256" key="8">
    <source>
        <dbReference type="SAM" id="SignalP"/>
    </source>
</evidence>
<feature type="chain" id="PRO_5022865867" evidence="8">
    <location>
        <begin position="22"/>
        <end position="441"/>
    </location>
</feature>
<dbReference type="AlphaFoldDB" id="A0A5B3GPU1"/>
<dbReference type="Proteomes" id="UP000322658">
    <property type="component" value="Unassembled WGS sequence"/>
</dbReference>
<accession>A0A5B3GPU1</accession>
<dbReference type="GO" id="GO:1990281">
    <property type="term" value="C:efflux pump complex"/>
    <property type="evidence" value="ECO:0007669"/>
    <property type="project" value="TreeGrafter"/>
</dbReference>
<organism evidence="9 10">
    <name type="scientific">Alistipes shahii</name>
    <dbReference type="NCBI Taxonomy" id="328814"/>
    <lineage>
        <taxon>Bacteria</taxon>
        <taxon>Pseudomonadati</taxon>
        <taxon>Bacteroidota</taxon>
        <taxon>Bacteroidia</taxon>
        <taxon>Bacteroidales</taxon>
        <taxon>Rikenellaceae</taxon>
        <taxon>Alistipes</taxon>
    </lineage>
</organism>
<keyword evidence="5" id="KW-0812">Transmembrane</keyword>
<name>A0A5B3GPU1_9BACT</name>
<dbReference type="GO" id="GO:0015288">
    <property type="term" value="F:porin activity"/>
    <property type="evidence" value="ECO:0007669"/>
    <property type="project" value="TreeGrafter"/>
</dbReference>
<evidence type="ECO:0000256" key="1">
    <source>
        <dbReference type="ARBA" id="ARBA00004442"/>
    </source>
</evidence>
<keyword evidence="7" id="KW-0998">Cell outer membrane</keyword>
<dbReference type="Gene3D" id="1.20.1600.10">
    <property type="entry name" value="Outer membrane efflux proteins (OEP)"/>
    <property type="match status" value="1"/>
</dbReference>
<evidence type="ECO:0000256" key="6">
    <source>
        <dbReference type="ARBA" id="ARBA00023136"/>
    </source>
</evidence>
<keyword evidence="8" id="KW-0732">Signal</keyword>
<evidence type="ECO:0000256" key="7">
    <source>
        <dbReference type="ARBA" id="ARBA00023237"/>
    </source>
</evidence>
<dbReference type="InterPro" id="IPR003423">
    <property type="entry name" value="OMP_efflux"/>
</dbReference>
<comment type="subcellular location">
    <subcellularLocation>
        <location evidence="1">Cell outer membrane</location>
    </subcellularLocation>
</comment>
<protein>
    <submittedName>
        <fullName evidence="9">TolC family protein</fullName>
    </submittedName>
</protein>
<evidence type="ECO:0000256" key="5">
    <source>
        <dbReference type="ARBA" id="ARBA00022692"/>
    </source>
</evidence>
<keyword evidence="3" id="KW-0813">Transport</keyword>
<dbReference type="GO" id="GO:0015562">
    <property type="term" value="F:efflux transmembrane transporter activity"/>
    <property type="evidence" value="ECO:0007669"/>
    <property type="project" value="InterPro"/>
</dbReference>
<evidence type="ECO:0000256" key="3">
    <source>
        <dbReference type="ARBA" id="ARBA00022448"/>
    </source>
</evidence>
<proteinExistence type="inferred from homology"/>
<dbReference type="GO" id="GO:0009279">
    <property type="term" value="C:cell outer membrane"/>
    <property type="evidence" value="ECO:0007669"/>
    <property type="project" value="UniProtKB-SubCell"/>
</dbReference>
<dbReference type="InterPro" id="IPR051906">
    <property type="entry name" value="TolC-like"/>
</dbReference>
<dbReference type="Pfam" id="PF02321">
    <property type="entry name" value="OEP"/>
    <property type="match status" value="2"/>
</dbReference>
<dbReference type="PANTHER" id="PTHR30026:SF20">
    <property type="entry name" value="OUTER MEMBRANE PROTEIN TOLC"/>
    <property type="match status" value="1"/>
</dbReference>
<comment type="caution">
    <text evidence="9">The sequence shown here is derived from an EMBL/GenBank/DDBJ whole genome shotgun (WGS) entry which is preliminary data.</text>
</comment>
<dbReference type="PANTHER" id="PTHR30026">
    <property type="entry name" value="OUTER MEMBRANE PROTEIN TOLC"/>
    <property type="match status" value="1"/>
</dbReference>
<sequence>MMKRLFLIIAFWAAGVAGASAQMRLTLPQALDLALSENPTVKVAEMEVQRYDYVKRQTWGNLLPQISASGSYTRSIVKSEMRGGISFGADNTFAVQGDLSLPLFAPSVYRTLKMNDAQMATAVEAARASRIDLTAEVKKAFYNILLAEQSLAVLRESEATVQRTVDDTQVQYKHGLASEYDLLTAQVQLSNLKPTILQTENSIKLAKLMLKMYLSIPEDVEIEVVGELDALRDDVLAGTDGLTTDVTDNSDLRSLELQEEVLRRSLKAANAGRMPTLAAFGSASYTGNDMEPFNFGGAAATDDSRYFWTHPISVGLQLSVPIFSGLTKMNRSRELKNQISQLSLQRSYARQQIDVQVRSALNDLLTARETMYAQELTVEQARKAYKISDTRYRAGAGTILELNSAQLSQTQAQLNFSQAIYDYLSAKAEYDRIVGREHGNK</sequence>
<dbReference type="SUPFAM" id="SSF56954">
    <property type="entry name" value="Outer membrane efflux proteins (OEP)"/>
    <property type="match status" value="1"/>
</dbReference>
<keyword evidence="4" id="KW-1134">Transmembrane beta strand</keyword>
<dbReference type="EMBL" id="VVXJ01000016">
    <property type="protein sequence ID" value="KAA2375426.1"/>
    <property type="molecule type" value="Genomic_DNA"/>
</dbReference>
<feature type="signal peptide" evidence="8">
    <location>
        <begin position="1"/>
        <end position="21"/>
    </location>
</feature>